<dbReference type="EMBL" id="KN550664">
    <property type="protein sequence ID" value="KHJ93662.1"/>
    <property type="molecule type" value="Genomic_DNA"/>
</dbReference>
<dbReference type="Proteomes" id="UP000053660">
    <property type="component" value="Unassembled WGS sequence"/>
</dbReference>
<feature type="transmembrane region" description="Helical" evidence="6">
    <location>
        <begin position="83"/>
        <end position="104"/>
    </location>
</feature>
<reference evidence="7 8" key="1">
    <citation type="submission" date="2014-03" db="EMBL/GenBank/DDBJ databases">
        <title>Draft genome of the hookworm Oesophagostomum dentatum.</title>
        <authorList>
            <person name="Mitreva M."/>
        </authorList>
    </citation>
    <scope>NUCLEOTIDE SEQUENCE [LARGE SCALE GENOMIC DNA]</scope>
    <source>
        <strain evidence="7 8">OD-Hann</strain>
    </source>
</reference>
<evidence type="ECO:0000256" key="3">
    <source>
        <dbReference type="ARBA" id="ARBA00022989"/>
    </source>
</evidence>
<comment type="subcellular location">
    <subcellularLocation>
        <location evidence="1">Membrane</location>
        <topology evidence="1">Multi-pass membrane protein</topology>
    </subcellularLocation>
</comment>
<dbReference type="PANTHER" id="PTHR16201:SF34">
    <property type="entry name" value="LYSOSOMAL AMINO ACID TRANSPORTER 1"/>
    <property type="match status" value="1"/>
</dbReference>
<evidence type="ECO:0000256" key="5">
    <source>
        <dbReference type="ARBA" id="ARBA00038039"/>
    </source>
</evidence>
<keyword evidence="4 6" id="KW-0472">Membrane</keyword>
<comment type="similarity">
    <text evidence="5">Belongs to the laat-1 family.</text>
</comment>
<dbReference type="GO" id="GO:0098852">
    <property type="term" value="C:lytic vacuole membrane"/>
    <property type="evidence" value="ECO:0007669"/>
    <property type="project" value="UniProtKB-ARBA"/>
</dbReference>
<organism evidence="7 8">
    <name type="scientific">Oesophagostomum dentatum</name>
    <name type="common">Nodular worm</name>
    <dbReference type="NCBI Taxonomy" id="61180"/>
    <lineage>
        <taxon>Eukaryota</taxon>
        <taxon>Metazoa</taxon>
        <taxon>Ecdysozoa</taxon>
        <taxon>Nematoda</taxon>
        <taxon>Chromadorea</taxon>
        <taxon>Rhabditida</taxon>
        <taxon>Rhabditina</taxon>
        <taxon>Rhabditomorpha</taxon>
        <taxon>Strongyloidea</taxon>
        <taxon>Strongylidae</taxon>
        <taxon>Oesophagostomum</taxon>
    </lineage>
</organism>
<dbReference type="FunFam" id="1.20.1280.290:FF:000009">
    <property type="entry name" value="PQ loop repeat family protein"/>
    <property type="match status" value="1"/>
</dbReference>
<dbReference type="InterPro" id="IPR051415">
    <property type="entry name" value="LAAT-1"/>
</dbReference>
<dbReference type="SMART" id="SM00679">
    <property type="entry name" value="CTNS"/>
    <property type="match status" value="1"/>
</dbReference>
<dbReference type="InterPro" id="IPR006603">
    <property type="entry name" value="PQ-loop_rpt"/>
</dbReference>
<keyword evidence="8" id="KW-1185">Reference proteome</keyword>
<dbReference type="Gene3D" id="1.20.1280.290">
    <property type="match status" value="1"/>
</dbReference>
<gene>
    <name evidence="7" type="ORF">OESDEN_06422</name>
</gene>
<dbReference type="AlphaFoldDB" id="A0A0B1TCX9"/>
<dbReference type="PANTHER" id="PTHR16201">
    <property type="entry name" value="SEVEN TRANSMEMBRANE PROTEIN 1-RELATED"/>
    <property type="match status" value="1"/>
</dbReference>
<dbReference type="GO" id="GO:0015174">
    <property type="term" value="F:basic amino acid transmembrane transporter activity"/>
    <property type="evidence" value="ECO:0007669"/>
    <property type="project" value="TreeGrafter"/>
</dbReference>
<name>A0A0B1TCX9_OESDE</name>
<evidence type="ECO:0000313" key="8">
    <source>
        <dbReference type="Proteomes" id="UP000053660"/>
    </source>
</evidence>
<evidence type="ECO:0000313" key="7">
    <source>
        <dbReference type="EMBL" id="KHJ93662.1"/>
    </source>
</evidence>
<feature type="transmembrane region" description="Helical" evidence="6">
    <location>
        <begin position="52"/>
        <end position="68"/>
    </location>
</feature>
<evidence type="ECO:0000256" key="2">
    <source>
        <dbReference type="ARBA" id="ARBA00022692"/>
    </source>
</evidence>
<evidence type="ECO:0000256" key="4">
    <source>
        <dbReference type="ARBA" id="ARBA00023136"/>
    </source>
</evidence>
<keyword evidence="2 6" id="KW-0812">Transmembrane</keyword>
<protein>
    <submittedName>
        <fullName evidence="7">PQ loop repeat protein</fullName>
    </submittedName>
</protein>
<proteinExistence type="inferred from homology"/>
<keyword evidence="3 6" id="KW-1133">Transmembrane helix</keyword>
<feature type="transmembrane region" description="Helical" evidence="6">
    <location>
        <begin position="20"/>
        <end position="40"/>
    </location>
</feature>
<evidence type="ECO:0000256" key="1">
    <source>
        <dbReference type="ARBA" id="ARBA00004141"/>
    </source>
</evidence>
<sequence length="118" mass="13066">MPLLPQLFQNYKTKKCEGLSLAFLFLWLVGDTCNMLGAILTHQTPIQKIIGVYYIIQDLTLWAQYGYYTKVYPKLGTQRGSTIVVPCIALSSLGSFCLFSANAATSRTVRSASMDSTV</sequence>
<evidence type="ECO:0000256" key="6">
    <source>
        <dbReference type="SAM" id="Phobius"/>
    </source>
</evidence>
<dbReference type="Pfam" id="PF04193">
    <property type="entry name" value="PQ-loop"/>
    <property type="match status" value="1"/>
</dbReference>
<dbReference type="OrthoDB" id="8048523at2759"/>
<accession>A0A0B1TCX9</accession>